<dbReference type="FunFam" id="3.40.50.1820:FF:000051">
    <property type="entry name" value="(S)-hydroxynitrile lyase"/>
    <property type="match status" value="1"/>
</dbReference>
<dbReference type="Proteomes" id="UP000596661">
    <property type="component" value="Chromosome 4"/>
</dbReference>
<dbReference type="EnsemblPlants" id="evm.model.04.1924">
    <property type="protein sequence ID" value="cds.evm.model.04.1924"/>
    <property type="gene ID" value="evm.TU.04.1924"/>
</dbReference>
<feature type="chain" id="PRO_5031034535" description="(S)-hydroxynitrile lyase" evidence="20">
    <location>
        <begin position="22"/>
        <end position="282"/>
    </location>
</feature>
<dbReference type="AlphaFoldDB" id="A0A803PF27"/>
<dbReference type="EC" id="4.1.2.47" evidence="15"/>
<evidence type="ECO:0000256" key="12">
    <source>
        <dbReference type="ARBA" id="ARBA00052609"/>
    </source>
</evidence>
<evidence type="ECO:0000256" key="11">
    <source>
        <dbReference type="ARBA" id="ARBA00052600"/>
    </source>
</evidence>
<dbReference type="InterPro" id="IPR045889">
    <property type="entry name" value="MES/HNL"/>
</dbReference>
<evidence type="ECO:0000256" key="10">
    <source>
        <dbReference type="ARBA" id="ARBA00052511"/>
    </source>
</evidence>
<evidence type="ECO:0000256" key="13">
    <source>
        <dbReference type="ARBA" id="ARBA00052826"/>
    </source>
</evidence>
<dbReference type="GO" id="GO:0080031">
    <property type="term" value="F:methyl salicylate esterase activity"/>
    <property type="evidence" value="ECO:0007669"/>
    <property type="project" value="TreeGrafter"/>
</dbReference>
<comment type="catalytic activity">
    <reaction evidence="9">
        <text>2-methylpropanal + hydrogen cyanide = (2S)-2-hydroxy-3-methylbutanenitrile</text>
        <dbReference type="Rhea" id="RHEA:77403"/>
        <dbReference type="ChEBI" id="CHEBI:18407"/>
        <dbReference type="ChEBI" id="CHEBI:48943"/>
        <dbReference type="ChEBI" id="CHEBI:197354"/>
    </reaction>
</comment>
<comment type="catalytic activity">
    <reaction evidence="8">
        <text>acrolein + hydrogen cyanide = (2S)-2-hydroxybut-3-enenitrile</text>
        <dbReference type="Rhea" id="RHEA:77411"/>
        <dbReference type="ChEBI" id="CHEBI:15368"/>
        <dbReference type="ChEBI" id="CHEBI:18407"/>
        <dbReference type="ChEBI" id="CHEBI:197356"/>
    </reaction>
</comment>
<evidence type="ECO:0000256" key="20">
    <source>
        <dbReference type="SAM" id="SignalP"/>
    </source>
</evidence>
<feature type="signal peptide" evidence="20">
    <location>
        <begin position="1"/>
        <end position="21"/>
    </location>
</feature>
<evidence type="ECO:0000313" key="23">
    <source>
        <dbReference type="Proteomes" id="UP000596661"/>
    </source>
</evidence>
<evidence type="ECO:0000256" key="7">
    <source>
        <dbReference type="ARBA" id="ARBA00051735"/>
    </source>
</evidence>
<comment type="catalytic activity">
    <reaction evidence="12">
        <text>cyclohexanecarbaldehyde + hydrogen cyanide = (2S)-2-cyclohexyl-2-hydroxyacetonitrile</text>
        <dbReference type="Rhea" id="RHEA:77423"/>
        <dbReference type="ChEBI" id="CHEBI:18407"/>
        <dbReference type="ChEBI" id="CHEBI:197359"/>
        <dbReference type="ChEBI" id="CHEBI:197360"/>
    </reaction>
</comment>
<comment type="catalytic activity">
    <reaction evidence="4">
        <text>benzaldehyde + hydrogen cyanide = (S)-mandelonitrile</text>
        <dbReference type="Rhea" id="RHEA:77427"/>
        <dbReference type="ChEBI" id="CHEBI:17169"/>
        <dbReference type="ChEBI" id="CHEBI:18407"/>
        <dbReference type="ChEBI" id="CHEBI:36941"/>
    </reaction>
</comment>
<dbReference type="Gramene" id="evm.model.04.1924">
    <property type="protein sequence ID" value="cds.evm.model.04.1924"/>
    <property type="gene ID" value="evm.TU.04.1924"/>
</dbReference>
<evidence type="ECO:0000256" key="4">
    <source>
        <dbReference type="ARBA" id="ARBA00050358"/>
    </source>
</evidence>
<dbReference type="SUPFAM" id="SSF53474">
    <property type="entry name" value="alpha/beta-Hydrolases"/>
    <property type="match status" value="1"/>
</dbReference>
<protein>
    <recommendedName>
        <fullName evidence="16">(S)-hydroxynitrile lyase</fullName>
        <ecNumber evidence="15">4.1.2.47</ecNumber>
    </recommendedName>
    <alternativeName>
        <fullName evidence="17">2-hydroxy-2-methylpropanenitrile lyase</fullName>
    </alternativeName>
    <alternativeName>
        <fullName evidence="18">Acetone cyanohydrin lyase</fullName>
    </alternativeName>
    <alternativeName>
        <fullName evidence="19">Hydroxynitrile lyase</fullName>
    </alternativeName>
</protein>
<dbReference type="PANTHER" id="PTHR10992:SF1066">
    <property type="entry name" value="METHYL JASMONATE ESTERASE 1"/>
    <property type="match status" value="1"/>
</dbReference>
<dbReference type="GO" id="GO:0009694">
    <property type="term" value="P:jasmonic acid metabolic process"/>
    <property type="evidence" value="ECO:0007669"/>
    <property type="project" value="TreeGrafter"/>
</dbReference>
<dbReference type="InterPro" id="IPR000073">
    <property type="entry name" value="AB_hydrolase_1"/>
</dbReference>
<organism evidence="22 23">
    <name type="scientific">Cannabis sativa</name>
    <name type="common">Hemp</name>
    <name type="synonym">Marijuana</name>
    <dbReference type="NCBI Taxonomy" id="3483"/>
    <lineage>
        <taxon>Eukaryota</taxon>
        <taxon>Viridiplantae</taxon>
        <taxon>Streptophyta</taxon>
        <taxon>Embryophyta</taxon>
        <taxon>Tracheophyta</taxon>
        <taxon>Spermatophyta</taxon>
        <taxon>Magnoliopsida</taxon>
        <taxon>eudicotyledons</taxon>
        <taxon>Gunneridae</taxon>
        <taxon>Pentapetalae</taxon>
        <taxon>rosids</taxon>
        <taxon>fabids</taxon>
        <taxon>Rosales</taxon>
        <taxon>Cannabaceae</taxon>
        <taxon>Cannabis</taxon>
    </lineage>
</organism>
<evidence type="ECO:0000256" key="16">
    <source>
        <dbReference type="ARBA" id="ARBA00069221"/>
    </source>
</evidence>
<evidence type="ECO:0000256" key="18">
    <source>
        <dbReference type="ARBA" id="ARBA00078291"/>
    </source>
</evidence>
<feature type="domain" description="AB hydrolase-1" evidence="21">
    <location>
        <begin position="30"/>
        <end position="267"/>
    </location>
</feature>
<evidence type="ECO:0000256" key="17">
    <source>
        <dbReference type="ARBA" id="ARBA00076040"/>
    </source>
</evidence>
<evidence type="ECO:0000256" key="9">
    <source>
        <dbReference type="ARBA" id="ARBA00052033"/>
    </source>
</evidence>
<keyword evidence="20" id="KW-0732">Signal</keyword>
<name>A0A803PF27_CANSA</name>
<evidence type="ECO:0000313" key="22">
    <source>
        <dbReference type="EnsemblPlants" id="cds.evm.model.04.1924"/>
    </source>
</evidence>
<evidence type="ECO:0000256" key="19">
    <source>
        <dbReference type="ARBA" id="ARBA00079794"/>
    </source>
</evidence>
<accession>A0A803PF27</accession>
<sequence length="282" mass="31325">MKYCMIVVLLIILSPNPNVNGRKSKSSHHFVLVHGAGHGGWCWYKVATLLKSTGHNVTAIDLTASGINPIQVNQINGSVVDYNKPLMDFMGTHNINKVILVGHSLGGLSISLAMESFPHKISAAVFVSASMPGLNLTFLNIFQEFSRRSGSFLDSKFIFGNGPNNPATALVFGPNYLATKMYQLSPPEDLVLAGSLMRAWPLFNNDLVKKQVKLSKERYGSVDRVFIVCDQDLTADESFQRWMIERNPPHQVKLINGTDHMVMITKPLNLFTLLLEVAETYY</sequence>
<comment type="catalytic activity">
    <reaction evidence="5">
        <text>formylthiophene + hydrogen cyanide = (2R)-2-hydroxy-2-(thiophen-2-yl)acetonitrile</text>
        <dbReference type="Rhea" id="RHEA:77455"/>
        <dbReference type="ChEBI" id="CHEBI:18407"/>
        <dbReference type="ChEBI" id="CHEBI:87301"/>
        <dbReference type="ChEBI" id="CHEBI:197332"/>
    </reaction>
</comment>
<dbReference type="PANTHER" id="PTHR10992">
    <property type="entry name" value="METHYLESTERASE FAMILY MEMBER"/>
    <property type="match status" value="1"/>
</dbReference>
<dbReference type="GO" id="GO:0009696">
    <property type="term" value="P:salicylic acid metabolic process"/>
    <property type="evidence" value="ECO:0007669"/>
    <property type="project" value="TreeGrafter"/>
</dbReference>
<comment type="catalytic activity">
    <reaction evidence="6">
        <text>butan-2-one + hydrogen cyanide = 2-hydroxy-2-methylbutanenitrile</text>
        <dbReference type="Rhea" id="RHEA:77467"/>
        <dbReference type="ChEBI" id="CHEBI:18407"/>
        <dbReference type="ChEBI" id="CHEBI:28398"/>
        <dbReference type="ChEBI" id="CHEBI:60954"/>
    </reaction>
    <physiologicalReaction direction="right-to-left" evidence="6">
        <dbReference type="Rhea" id="RHEA:77469"/>
    </physiologicalReaction>
</comment>
<comment type="catalytic activity">
    <reaction evidence="13">
        <text>an aromatic (S)-hydroxynitrile = an aromatic aldehyde + hydrogen cyanide</text>
        <dbReference type="Rhea" id="RHEA:54660"/>
        <dbReference type="ChEBI" id="CHEBI:18407"/>
        <dbReference type="ChEBI" id="CHEBI:33855"/>
        <dbReference type="ChEBI" id="CHEBI:138306"/>
        <dbReference type="EC" id="4.1.2.47"/>
    </reaction>
</comment>
<comment type="catalytic activity">
    <reaction evidence="7">
        <text>a disubstituted aliphatic (S)-hydroxynitrile = a ketone + hydrogen cyanide</text>
        <dbReference type="Rhea" id="RHEA:56592"/>
        <dbReference type="ChEBI" id="CHEBI:17087"/>
        <dbReference type="ChEBI" id="CHEBI:18407"/>
        <dbReference type="ChEBI" id="CHEBI:140597"/>
        <dbReference type="EC" id="4.1.2.47"/>
    </reaction>
</comment>
<dbReference type="EMBL" id="UZAU01000401">
    <property type="status" value="NOT_ANNOTATED_CDS"/>
    <property type="molecule type" value="Genomic_DNA"/>
</dbReference>
<evidence type="ECO:0000256" key="1">
    <source>
        <dbReference type="ARBA" id="ARBA00050104"/>
    </source>
</evidence>
<dbReference type="GO" id="GO:0080032">
    <property type="term" value="F:methyl jasmonate esterase activity"/>
    <property type="evidence" value="ECO:0007669"/>
    <property type="project" value="TreeGrafter"/>
</dbReference>
<evidence type="ECO:0000256" key="6">
    <source>
        <dbReference type="ARBA" id="ARBA00051647"/>
    </source>
</evidence>
<comment type="catalytic activity">
    <reaction evidence="2">
        <text>a monosubstituted aliphatic (S)-hydroxynitrile = an aldehyde + hydrogen cyanide</text>
        <dbReference type="Rhea" id="RHEA:56588"/>
        <dbReference type="ChEBI" id="CHEBI:17478"/>
        <dbReference type="ChEBI" id="CHEBI:18407"/>
        <dbReference type="ChEBI" id="CHEBI:140596"/>
        <dbReference type="EC" id="4.1.2.47"/>
    </reaction>
</comment>
<evidence type="ECO:0000256" key="5">
    <source>
        <dbReference type="ARBA" id="ARBA00050608"/>
    </source>
</evidence>
<comment type="catalytic activity">
    <reaction evidence="11">
        <text>2,2-dimethylpropanal + hydrogen cyanide = (2S)-2-hydroxy-3,3-dimethylbutanenitrile</text>
        <dbReference type="Rhea" id="RHEA:77407"/>
        <dbReference type="ChEBI" id="CHEBI:18407"/>
        <dbReference type="ChEBI" id="CHEBI:141557"/>
        <dbReference type="ChEBI" id="CHEBI:197355"/>
    </reaction>
</comment>
<evidence type="ECO:0000256" key="3">
    <source>
        <dbReference type="ARBA" id="ARBA00050262"/>
    </source>
</evidence>
<dbReference type="GO" id="GO:0047606">
    <property type="term" value="F:(S)-hydroxynitrile lyase activity"/>
    <property type="evidence" value="ECO:0007669"/>
    <property type="project" value="UniProtKB-EC"/>
</dbReference>
<comment type="catalytic activity">
    <reaction evidence="1">
        <text>4-methoxybenzaldehyde + hydrogen cyanide = (2S)-2-hydroxy-2-(4-methoxyphenyl)acetonitrile</text>
        <dbReference type="Rhea" id="RHEA:77447"/>
        <dbReference type="ChEBI" id="CHEBI:18407"/>
        <dbReference type="ChEBI" id="CHEBI:28235"/>
        <dbReference type="ChEBI" id="CHEBI:197328"/>
    </reaction>
</comment>
<comment type="catalytic activity">
    <reaction evidence="10">
        <text>3-formylthiophene + hydrogen cyanide = (2S)-2-hydroxy-2-(thiophen-3-yl)acetonitrile</text>
        <dbReference type="Rhea" id="RHEA:77459"/>
        <dbReference type="ChEBI" id="CHEBI:18407"/>
        <dbReference type="ChEBI" id="CHEBI:87611"/>
        <dbReference type="ChEBI" id="CHEBI:197333"/>
    </reaction>
</comment>
<dbReference type="OrthoDB" id="408373at2759"/>
<reference evidence="22" key="2">
    <citation type="submission" date="2021-03" db="UniProtKB">
        <authorList>
            <consortium name="EnsemblPlants"/>
        </authorList>
    </citation>
    <scope>IDENTIFICATION</scope>
</reference>
<evidence type="ECO:0000259" key="21">
    <source>
        <dbReference type="Pfam" id="PF12697"/>
    </source>
</evidence>
<dbReference type="Pfam" id="PF12697">
    <property type="entry name" value="Abhydrolase_6"/>
    <property type="match status" value="1"/>
</dbReference>
<dbReference type="InterPro" id="IPR029058">
    <property type="entry name" value="AB_hydrolase_fold"/>
</dbReference>
<keyword evidence="23" id="KW-1185">Reference proteome</keyword>
<comment type="catalytic activity">
    <reaction evidence="3">
        <text>2-hydroxy-2-methylpropanenitrile = acetone + hydrogen cyanide</text>
        <dbReference type="Rhea" id="RHEA:11932"/>
        <dbReference type="ChEBI" id="CHEBI:15347"/>
        <dbReference type="ChEBI" id="CHEBI:15348"/>
        <dbReference type="ChEBI" id="CHEBI:18407"/>
    </reaction>
    <physiologicalReaction direction="left-to-right" evidence="3">
        <dbReference type="Rhea" id="RHEA:11933"/>
    </physiologicalReaction>
</comment>
<reference evidence="22" key="1">
    <citation type="submission" date="2018-11" db="EMBL/GenBank/DDBJ databases">
        <authorList>
            <person name="Grassa J C."/>
        </authorList>
    </citation>
    <scope>NUCLEOTIDE SEQUENCE [LARGE SCALE GENOMIC DNA]</scope>
</reference>
<comment type="similarity">
    <text evidence="14">Belongs to the AB hydrolase superfamily. Hydroxynitrile lyase family.</text>
</comment>
<dbReference type="GO" id="GO:0080030">
    <property type="term" value="F:methyl indole-3-acetate esterase activity"/>
    <property type="evidence" value="ECO:0007669"/>
    <property type="project" value="TreeGrafter"/>
</dbReference>
<evidence type="ECO:0000256" key="14">
    <source>
        <dbReference type="ARBA" id="ARBA00060885"/>
    </source>
</evidence>
<evidence type="ECO:0000256" key="15">
    <source>
        <dbReference type="ARBA" id="ARBA00066572"/>
    </source>
</evidence>
<proteinExistence type="inferred from homology"/>
<dbReference type="OMA" id="PHGEGNR"/>
<evidence type="ECO:0000256" key="8">
    <source>
        <dbReference type="ARBA" id="ARBA00051977"/>
    </source>
</evidence>
<evidence type="ECO:0000256" key="2">
    <source>
        <dbReference type="ARBA" id="ARBA00050241"/>
    </source>
</evidence>
<dbReference type="Gene3D" id="3.40.50.1820">
    <property type="entry name" value="alpha/beta hydrolase"/>
    <property type="match status" value="1"/>
</dbReference>